<dbReference type="Proteomes" id="UP000681340">
    <property type="component" value="Unassembled WGS sequence"/>
</dbReference>
<dbReference type="Gene3D" id="1.10.3210.10">
    <property type="entry name" value="Hypothetical protein af1432"/>
    <property type="match status" value="1"/>
</dbReference>
<dbReference type="EMBL" id="BOQL01000038">
    <property type="protein sequence ID" value="GIM71759.1"/>
    <property type="molecule type" value="Genomic_DNA"/>
</dbReference>
<dbReference type="AlphaFoldDB" id="A0A919SHG7"/>
<name>A0A919SHG7_9ACTN</name>
<organism evidence="1 2">
    <name type="scientific">Actinoplanes auranticolor</name>
    <dbReference type="NCBI Taxonomy" id="47988"/>
    <lineage>
        <taxon>Bacteria</taxon>
        <taxon>Bacillati</taxon>
        <taxon>Actinomycetota</taxon>
        <taxon>Actinomycetes</taxon>
        <taxon>Micromonosporales</taxon>
        <taxon>Micromonosporaceae</taxon>
        <taxon>Actinoplanes</taxon>
    </lineage>
</organism>
<dbReference type="PANTHER" id="PTHR35569:SF1">
    <property type="entry name" value="CYANAMIDE HYDRATASE DDI2-RELATED"/>
    <property type="match status" value="1"/>
</dbReference>
<comment type="caution">
    <text evidence="1">The sequence shown here is derived from an EMBL/GenBank/DDBJ whole genome shotgun (WGS) entry which is preliminary data.</text>
</comment>
<reference evidence="1" key="1">
    <citation type="submission" date="2021-03" db="EMBL/GenBank/DDBJ databases">
        <title>Whole genome shotgun sequence of Actinoplanes auranticolor NBRC 12245.</title>
        <authorList>
            <person name="Komaki H."/>
            <person name="Tamura T."/>
        </authorList>
    </citation>
    <scope>NUCLEOTIDE SEQUENCE</scope>
    <source>
        <strain evidence="1">NBRC 12245</strain>
    </source>
</reference>
<evidence type="ECO:0000313" key="1">
    <source>
        <dbReference type="EMBL" id="GIM71759.1"/>
    </source>
</evidence>
<sequence length="224" mass="24628">MAFQPLVIVSPAGQSLCMIPIPALLSEPFAAETLAFLRSAVPEPVANHCIRSYVYAELLVDRWRMREHEDYHPLDVFYAVTLHDVGLGREGARRSDRFEVAGADLAGEFLQRRGVDQAQIDRIWDAIALNTSTGIAHRRNLLCRVTAVSSGVDFGADSDFVTDDMATDLHSRYPRLRTASSMKAAIVGQAKANPAKAPLASLALYLLTTENMSQDENIAARWGD</sequence>
<dbReference type="SUPFAM" id="SSF109604">
    <property type="entry name" value="HD-domain/PDEase-like"/>
    <property type="match status" value="1"/>
</dbReference>
<proteinExistence type="predicted"/>
<gene>
    <name evidence="1" type="ORF">Aau02nite_47560</name>
</gene>
<dbReference type="PANTHER" id="PTHR35569">
    <property type="entry name" value="CYANAMIDE HYDRATASE DDI2-RELATED"/>
    <property type="match status" value="1"/>
</dbReference>
<keyword evidence="2" id="KW-1185">Reference proteome</keyword>
<accession>A0A919SHG7</accession>
<evidence type="ECO:0000313" key="2">
    <source>
        <dbReference type="Proteomes" id="UP000681340"/>
    </source>
</evidence>
<protein>
    <submittedName>
        <fullName evidence="1">Cyanamide hydratase</fullName>
    </submittedName>
</protein>